<dbReference type="EMBL" id="CP034669">
    <property type="protein sequence ID" value="QAT83601.1"/>
    <property type="molecule type" value="Genomic_DNA"/>
</dbReference>
<dbReference type="Pfam" id="PF07626">
    <property type="entry name" value="PSD3"/>
    <property type="match status" value="1"/>
</dbReference>
<dbReference type="Pfam" id="PF07627">
    <property type="entry name" value="PSCyt3"/>
    <property type="match status" value="1"/>
</dbReference>
<dbReference type="AlphaFoldDB" id="A0A410RP38"/>
<organism evidence="6 7">
    <name type="scientific">Corallococcus coralloides</name>
    <name type="common">Myxococcus coralloides</name>
    <dbReference type="NCBI Taxonomy" id="184914"/>
    <lineage>
        <taxon>Bacteria</taxon>
        <taxon>Pseudomonadati</taxon>
        <taxon>Myxococcota</taxon>
        <taxon>Myxococcia</taxon>
        <taxon>Myxococcales</taxon>
        <taxon>Cystobacterineae</taxon>
        <taxon>Myxococcaceae</taxon>
        <taxon>Corallococcus</taxon>
    </lineage>
</organism>
<protein>
    <submittedName>
        <fullName evidence="6">Putative lipoprotein</fullName>
    </submittedName>
</protein>
<dbReference type="Pfam" id="PF07624">
    <property type="entry name" value="PSD2"/>
    <property type="match status" value="1"/>
</dbReference>
<proteinExistence type="predicted"/>
<feature type="domain" description="DUF1585" evidence="1">
    <location>
        <begin position="517"/>
        <end position="587"/>
    </location>
</feature>
<accession>A0A410RP38</accession>
<feature type="domain" description="DUF1592" evidence="4">
    <location>
        <begin position="249"/>
        <end position="376"/>
    </location>
</feature>
<dbReference type="Proteomes" id="UP000288758">
    <property type="component" value="Chromosome"/>
</dbReference>
<evidence type="ECO:0000259" key="5">
    <source>
        <dbReference type="Pfam" id="PF07637"/>
    </source>
</evidence>
<evidence type="ECO:0000313" key="7">
    <source>
        <dbReference type="Proteomes" id="UP000288758"/>
    </source>
</evidence>
<sequence>MRSHFLRRERGFFLGEAWKRAEMNSPLSAWGATSTMQAACAPVLQAARMRGMPDIMPLRRFYLSSALVLSASACTGNIGGQDAELESAAAPARVRRLTRDEYNKSASAVLGTEVDIAQGFAAEDTILGFSTHERLQVTSLLADQLDTAAVTLAEQGRSQLSDLYACPQGKTQDECARSFIQRVGERAFRRPVTAEEETDLLALFNEGKKGGTMETGAELVLQALFSSSSFLYRTELGPEGGRKGQVVELTAYELASELSFMVTGGPPDATLLAAAKAGTLSSPDEREAQARRLLKTEAAQVKLRQFFVEWLGLGGLAKVNKNNLVYPDYSVDFRDSMVRERDAFIDFIVKEHSGSVAELLGANYSFVDETLANFYGELERTNVDDTTGLGRVTLPPERLGILTQAGVMSTYAHFDSSSPIKRGKFVLTRLLCRTVPAPPANVSTIPPALSEDATTRERFAAHTDNPACASCHKTIDPMGFGMEDFDGLGQHRTEENGRTVDASGAVIARDGTTNLGNFTGGAQLARYLTTSEELANCVPLQFVRYAMGRDEHASDAELLAAMRTGPYRTDGLKITEALVSLVRSSSFTQRRLPTR</sequence>
<keyword evidence="6" id="KW-0449">Lipoprotein</keyword>
<evidence type="ECO:0000313" key="6">
    <source>
        <dbReference type="EMBL" id="QAT83601.1"/>
    </source>
</evidence>
<reference evidence="6 7" key="1">
    <citation type="submission" date="2018-12" db="EMBL/GenBank/DDBJ databases">
        <title>Complete Genome Sequence of the Corallopyronin A producing Myxobacterium Corallococcus coralloides B035.</title>
        <authorList>
            <person name="Bouhired S.M."/>
            <person name="Rupp O."/>
            <person name="Blom J."/>
            <person name="Schaeberle T.F."/>
            <person name="Kehraus S."/>
            <person name="Schiefer A."/>
            <person name="Pfarr K."/>
            <person name="Goesmann A."/>
            <person name="Hoerauf A."/>
            <person name="Koenig G.M."/>
        </authorList>
    </citation>
    <scope>NUCLEOTIDE SEQUENCE [LARGE SCALE GENOMIC DNA]</scope>
    <source>
        <strain evidence="6 7">B035</strain>
    </source>
</reference>
<gene>
    <name evidence="6" type="ORF">EJ065_2015</name>
</gene>
<dbReference type="Pfam" id="PF07637">
    <property type="entry name" value="PSD5"/>
    <property type="match status" value="1"/>
</dbReference>
<dbReference type="Pfam" id="PF07631">
    <property type="entry name" value="PSD4"/>
    <property type="match status" value="1"/>
</dbReference>
<dbReference type="InterPro" id="IPR013043">
    <property type="entry name" value="DUF1595"/>
</dbReference>
<name>A0A410RP38_CORCK</name>
<feature type="domain" description="DUF1587" evidence="2">
    <location>
        <begin position="95"/>
        <end position="154"/>
    </location>
</feature>
<evidence type="ECO:0000259" key="4">
    <source>
        <dbReference type="Pfam" id="PF07631"/>
    </source>
</evidence>
<dbReference type="InterPro" id="IPR013036">
    <property type="entry name" value="DUF1587"/>
</dbReference>
<evidence type="ECO:0000259" key="3">
    <source>
        <dbReference type="Pfam" id="PF07627"/>
    </source>
</evidence>
<dbReference type="InterPro" id="IPR011478">
    <property type="entry name" value="DUF1585"/>
</dbReference>
<dbReference type="InterPro" id="IPR013042">
    <property type="entry name" value="DUF1592"/>
</dbReference>
<feature type="domain" description="DUF1588" evidence="3">
    <location>
        <begin position="398"/>
        <end position="495"/>
    </location>
</feature>
<evidence type="ECO:0000259" key="2">
    <source>
        <dbReference type="Pfam" id="PF07626"/>
    </source>
</evidence>
<feature type="domain" description="DUF1595" evidence="5">
    <location>
        <begin position="175"/>
        <end position="235"/>
    </location>
</feature>
<evidence type="ECO:0000259" key="1">
    <source>
        <dbReference type="Pfam" id="PF07624"/>
    </source>
</evidence>
<dbReference type="InterPro" id="IPR013039">
    <property type="entry name" value="DUF1588"/>
</dbReference>